<dbReference type="RefSeq" id="WP_266050840.1">
    <property type="nucleotide sequence ID" value="NZ_JAPFQO010000001.1"/>
</dbReference>
<keyword evidence="1" id="KW-1133">Transmembrane helix</keyword>
<protein>
    <submittedName>
        <fullName evidence="3">YcxB family protein</fullName>
    </submittedName>
</protein>
<evidence type="ECO:0000256" key="1">
    <source>
        <dbReference type="SAM" id="Phobius"/>
    </source>
</evidence>
<keyword evidence="4" id="KW-1185">Reference proteome</keyword>
<reference evidence="3 4" key="1">
    <citation type="submission" date="2022-11" db="EMBL/GenBank/DDBJ databases">
        <title>The characterization of three novel Bacteroidetes species and genomic analysis of their roles in tidal elemental geochemical cycles.</title>
        <authorList>
            <person name="Ma K.-J."/>
        </authorList>
    </citation>
    <scope>NUCLEOTIDE SEQUENCE [LARGE SCALE GENOMIC DNA]</scope>
    <source>
        <strain evidence="3 4">M82</strain>
    </source>
</reference>
<evidence type="ECO:0000259" key="2">
    <source>
        <dbReference type="Pfam" id="PF14317"/>
    </source>
</evidence>
<evidence type="ECO:0000313" key="3">
    <source>
        <dbReference type="EMBL" id="MCX2738791.1"/>
    </source>
</evidence>
<feature type="transmembrane region" description="Helical" evidence="1">
    <location>
        <begin position="58"/>
        <end position="76"/>
    </location>
</feature>
<feature type="transmembrane region" description="Helical" evidence="1">
    <location>
        <begin position="31"/>
        <end position="52"/>
    </location>
</feature>
<proteinExistence type="predicted"/>
<organism evidence="3 4">
    <name type="scientific">Pontibacter anaerobius</name>
    <dbReference type="NCBI Taxonomy" id="2993940"/>
    <lineage>
        <taxon>Bacteria</taxon>
        <taxon>Pseudomonadati</taxon>
        <taxon>Bacteroidota</taxon>
        <taxon>Cytophagia</taxon>
        <taxon>Cytophagales</taxon>
        <taxon>Hymenobacteraceae</taxon>
        <taxon>Pontibacter</taxon>
    </lineage>
</organism>
<name>A0ABT3RAA7_9BACT</name>
<accession>A0ABT3RAA7</accession>
<dbReference type="InterPro" id="IPR025588">
    <property type="entry name" value="YcxB-like_C"/>
</dbReference>
<feature type="domain" description="YcxB-like C-terminal" evidence="2">
    <location>
        <begin position="104"/>
        <end position="165"/>
    </location>
</feature>
<dbReference type="Pfam" id="PF14317">
    <property type="entry name" value="YcxB"/>
    <property type="match status" value="1"/>
</dbReference>
<comment type="caution">
    <text evidence="3">The sequence shown here is derived from an EMBL/GenBank/DDBJ whole genome shotgun (WGS) entry which is preliminary data.</text>
</comment>
<sequence>MKIQYVLGQEDIVAFNEYNYNKNTSFIQKNLIWILLGIFLIYMVSTFKRPVYEEILDWGNWVIFLFVGAILYFLGFKKRKNRKKAIQRFVTENPGTVGDREIELSEDSVIYNTENSKTEYPYSSFRKIGSAKEYFLLYLGEQDALIIPERAFEDRQNFEEFKRLLEKRTLTYNKK</sequence>
<gene>
    <name evidence="3" type="ORF">OO017_02435</name>
</gene>
<dbReference type="EMBL" id="JAPFQO010000001">
    <property type="protein sequence ID" value="MCX2738791.1"/>
    <property type="molecule type" value="Genomic_DNA"/>
</dbReference>
<dbReference type="Proteomes" id="UP001207228">
    <property type="component" value="Unassembled WGS sequence"/>
</dbReference>
<keyword evidence="1" id="KW-0812">Transmembrane</keyword>
<evidence type="ECO:0000313" key="4">
    <source>
        <dbReference type="Proteomes" id="UP001207228"/>
    </source>
</evidence>
<keyword evidence="1" id="KW-0472">Membrane</keyword>